<name>A0A7W2A6Y2_9BACL</name>
<dbReference type="Proteomes" id="UP000535491">
    <property type="component" value="Unassembled WGS sequence"/>
</dbReference>
<dbReference type="Gene3D" id="3.30.70.2100">
    <property type="match status" value="1"/>
</dbReference>
<dbReference type="EMBL" id="JACEIQ010000004">
    <property type="protein sequence ID" value="MBA4493921.1"/>
    <property type="molecule type" value="Genomic_DNA"/>
</dbReference>
<dbReference type="PANTHER" id="PTHR10742">
    <property type="entry name" value="FLAVIN MONOAMINE OXIDASE"/>
    <property type="match status" value="1"/>
</dbReference>
<dbReference type="PANTHER" id="PTHR10742:SF342">
    <property type="entry name" value="AMINE OXIDASE"/>
    <property type="match status" value="1"/>
</dbReference>
<dbReference type="Gene3D" id="1.10.10.1620">
    <property type="match status" value="1"/>
</dbReference>
<reference evidence="2 3" key="1">
    <citation type="submission" date="2020-07" db="EMBL/GenBank/DDBJ databases">
        <authorList>
            <person name="Feng H."/>
        </authorList>
    </citation>
    <scope>NUCLEOTIDE SEQUENCE [LARGE SCALE GENOMIC DNA]</scope>
    <source>
        <strain evidence="3">s-10</strain>
    </source>
</reference>
<dbReference type="SUPFAM" id="SSF51905">
    <property type="entry name" value="FAD/NAD(P)-binding domain"/>
    <property type="match status" value="1"/>
</dbReference>
<dbReference type="Pfam" id="PF01593">
    <property type="entry name" value="Amino_oxidase"/>
    <property type="match status" value="1"/>
</dbReference>
<organism evidence="2 3">
    <name type="scientific">Paenactinomyces guangxiensis</name>
    <dbReference type="NCBI Taxonomy" id="1490290"/>
    <lineage>
        <taxon>Bacteria</taxon>
        <taxon>Bacillati</taxon>
        <taxon>Bacillota</taxon>
        <taxon>Bacilli</taxon>
        <taxon>Bacillales</taxon>
        <taxon>Thermoactinomycetaceae</taxon>
        <taxon>Paenactinomyces</taxon>
    </lineage>
</organism>
<accession>A0A7W2A6Y2</accession>
<dbReference type="SUPFAM" id="SSF54373">
    <property type="entry name" value="FAD-linked reductases, C-terminal domain"/>
    <property type="match status" value="1"/>
</dbReference>
<evidence type="ECO:0000313" key="2">
    <source>
        <dbReference type="EMBL" id="MBA4493921.1"/>
    </source>
</evidence>
<dbReference type="Gene3D" id="3.90.660.10">
    <property type="match status" value="1"/>
</dbReference>
<evidence type="ECO:0000259" key="1">
    <source>
        <dbReference type="Pfam" id="PF01593"/>
    </source>
</evidence>
<dbReference type="AlphaFoldDB" id="A0A7W2A6Y2"/>
<feature type="domain" description="Amine oxidase" evidence="1">
    <location>
        <begin position="2"/>
        <end position="431"/>
    </location>
</feature>
<protein>
    <submittedName>
        <fullName evidence="2">Flavin monoamine oxidase family protein</fullName>
    </submittedName>
</protein>
<evidence type="ECO:0000313" key="3">
    <source>
        <dbReference type="Proteomes" id="UP000535491"/>
    </source>
</evidence>
<dbReference type="InterPro" id="IPR050281">
    <property type="entry name" value="Flavin_monoamine_oxidase"/>
</dbReference>
<dbReference type="GO" id="GO:0009063">
    <property type="term" value="P:amino acid catabolic process"/>
    <property type="evidence" value="ECO:0007669"/>
    <property type="project" value="TreeGrafter"/>
</dbReference>
<sequence>MTILEATERVGGRVLTIRSPFKEGGYIDVGPMRIPNTHYLTMEYIRKFHLPINPFINTTPNDIFYVNGVYTRRKCYEQNPSILNYPVAPRERNKTASELLHILFQPIYDFINQNPARNWPIIIKFFDKYSFDIFLTHNPFGIRLSHGAIEQIKVISANEGMAELSFLDIFREYLVFLNPYNRFYEITGGNDQLPKAFLPQLKENILFNQELKKIVYHESNVTFYSIHTKTGEPLQITGDCAIVTIPFSVLRFIEVEPYHAFSHSKRKAIRELHYVPSIKTGIQFRERFWEKEKIFGGQTITDLPIRQVYYPSHGFGQKVGVILTSYTWEDSAQILQRYSEKGQIQQALENLAVIHGLHILNDFVTGVSHSWTQYKYATDAFAFFKPEQEVELYPSIIAPEGRIHFAGEHASSDRTWIQGAIESGIRAAYEVNSRPYCILYIPFMMTMTDINS</sequence>
<dbReference type="GO" id="GO:0001716">
    <property type="term" value="F:L-amino-acid oxidase activity"/>
    <property type="evidence" value="ECO:0007669"/>
    <property type="project" value="TreeGrafter"/>
</dbReference>
<dbReference type="Gene3D" id="1.10.405.10">
    <property type="entry name" value="Guanine Nucleotide Dissociation Inhibitor, domain 1"/>
    <property type="match status" value="1"/>
</dbReference>
<proteinExistence type="predicted"/>
<comment type="caution">
    <text evidence="2">The sequence shown here is derived from an EMBL/GenBank/DDBJ whole genome shotgun (WGS) entry which is preliminary data.</text>
</comment>
<dbReference type="Gene3D" id="6.10.140.1210">
    <property type="match status" value="1"/>
</dbReference>
<dbReference type="InterPro" id="IPR002937">
    <property type="entry name" value="Amino_oxidase"/>
</dbReference>
<keyword evidence="3" id="KW-1185">Reference proteome</keyword>
<gene>
    <name evidence="2" type="ORF">H1191_06335</name>
</gene>
<dbReference type="InterPro" id="IPR036188">
    <property type="entry name" value="FAD/NAD-bd_sf"/>
</dbReference>